<dbReference type="InterPro" id="IPR024949">
    <property type="entry name" value="Bet_v_I_allergen"/>
</dbReference>
<evidence type="ECO:0000313" key="4">
    <source>
        <dbReference type="Proteomes" id="UP000824469"/>
    </source>
</evidence>
<feature type="domain" description="Bet v I/Major latex protein" evidence="2">
    <location>
        <begin position="1"/>
        <end position="156"/>
    </location>
</feature>
<dbReference type="AlphaFoldDB" id="A0AA38FKJ2"/>
<sequence>MVAGSISHEIESPVEAKRLWNAFVKDGHNLLPKQVPEIFSSITLLEGDGGVGSIRQINFTPANEEFSYVKERVDEADEEKLVYRYSHVEGGMLGKKLASAKYEFKYTPKPNGGTVCSSVFYYDSLPGVPNDEAKIKEIKDMGTALFKRIDDYLIANPAAYS</sequence>
<gene>
    <name evidence="3" type="ORF">KI387_010118</name>
</gene>
<dbReference type="GO" id="GO:0006952">
    <property type="term" value="P:defense response"/>
    <property type="evidence" value="ECO:0007669"/>
    <property type="project" value="InterPro"/>
</dbReference>
<comment type="caution">
    <text evidence="3">The sequence shown here is derived from an EMBL/GenBank/DDBJ whole genome shotgun (WGS) entry which is preliminary data.</text>
</comment>
<dbReference type="GO" id="GO:0004864">
    <property type="term" value="F:protein phosphatase inhibitor activity"/>
    <property type="evidence" value="ECO:0007669"/>
    <property type="project" value="InterPro"/>
</dbReference>
<dbReference type="GO" id="GO:0009738">
    <property type="term" value="P:abscisic acid-activated signaling pathway"/>
    <property type="evidence" value="ECO:0007669"/>
    <property type="project" value="InterPro"/>
</dbReference>
<name>A0AA38FKJ2_TAXCH</name>
<dbReference type="InterPro" id="IPR000916">
    <property type="entry name" value="Bet_v_I/MLP"/>
</dbReference>
<dbReference type="PANTHER" id="PTHR31213">
    <property type="entry name" value="OS08G0374000 PROTEIN-RELATED"/>
    <property type="match status" value="1"/>
</dbReference>
<dbReference type="InterPro" id="IPR023393">
    <property type="entry name" value="START-like_dom_sf"/>
</dbReference>
<dbReference type="GO" id="GO:0005634">
    <property type="term" value="C:nucleus"/>
    <property type="evidence" value="ECO:0007669"/>
    <property type="project" value="TreeGrafter"/>
</dbReference>
<evidence type="ECO:0000313" key="3">
    <source>
        <dbReference type="EMBL" id="KAH9305714.1"/>
    </source>
</evidence>
<dbReference type="CDD" id="cd07816">
    <property type="entry name" value="Bet_v1-like"/>
    <property type="match status" value="1"/>
</dbReference>
<dbReference type="FunFam" id="3.30.530.20:FF:000007">
    <property type="entry name" value="Major pollen allergen Bet v 1-A"/>
    <property type="match status" value="1"/>
</dbReference>
<dbReference type="SUPFAM" id="SSF55961">
    <property type="entry name" value="Bet v1-like"/>
    <property type="match status" value="1"/>
</dbReference>
<organism evidence="3 4">
    <name type="scientific">Taxus chinensis</name>
    <name type="common">Chinese yew</name>
    <name type="synonym">Taxus wallichiana var. chinensis</name>
    <dbReference type="NCBI Taxonomy" id="29808"/>
    <lineage>
        <taxon>Eukaryota</taxon>
        <taxon>Viridiplantae</taxon>
        <taxon>Streptophyta</taxon>
        <taxon>Embryophyta</taxon>
        <taxon>Tracheophyta</taxon>
        <taxon>Spermatophyta</taxon>
        <taxon>Pinopsida</taxon>
        <taxon>Pinidae</taxon>
        <taxon>Conifers II</taxon>
        <taxon>Cupressales</taxon>
        <taxon>Taxaceae</taxon>
        <taxon>Taxus</taxon>
    </lineage>
</organism>
<accession>A0AA38FKJ2</accession>
<evidence type="ECO:0000256" key="1">
    <source>
        <dbReference type="ARBA" id="ARBA00009744"/>
    </source>
</evidence>
<dbReference type="GO" id="GO:0005737">
    <property type="term" value="C:cytoplasm"/>
    <property type="evidence" value="ECO:0007669"/>
    <property type="project" value="TreeGrafter"/>
</dbReference>
<dbReference type="Pfam" id="PF00407">
    <property type="entry name" value="Bet_v_1"/>
    <property type="match status" value="1"/>
</dbReference>
<dbReference type="GO" id="GO:0010427">
    <property type="term" value="F:abscisic acid binding"/>
    <property type="evidence" value="ECO:0007669"/>
    <property type="project" value="InterPro"/>
</dbReference>
<dbReference type="EMBL" id="JAHRHJ020000008">
    <property type="protein sequence ID" value="KAH9305714.1"/>
    <property type="molecule type" value="Genomic_DNA"/>
</dbReference>
<dbReference type="Proteomes" id="UP000824469">
    <property type="component" value="Unassembled WGS sequence"/>
</dbReference>
<proteinExistence type="inferred from homology"/>
<dbReference type="OMA" id="MTVEYES"/>
<reference evidence="3 4" key="1">
    <citation type="journal article" date="2021" name="Nat. Plants">
        <title>The Taxus genome provides insights into paclitaxel biosynthesis.</title>
        <authorList>
            <person name="Xiong X."/>
            <person name="Gou J."/>
            <person name="Liao Q."/>
            <person name="Li Y."/>
            <person name="Zhou Q."/>
            <person name="Bi G."/>
            <person name="Li C."/>
            <person name="Du R."/>
            <person name="Wang X."/>
            <person name="Sun T."/>
            <person name="Guo L."/>
            <person name="Liang H."/>
            <person name="Lu P."/>
            <person name="Wu Y."/>
            <person name="Zhang Z."/>
            <person name="Ro D.K."/>
            <person name="Shang Y."/>
            <person name="Huang S."/>
            <person name="Yan J."/>
        </authorList>
    </citation>
    <scope>NUCLEOTIDE SEQUENCE [LARGE SCALE GENOMIC DNA]</scope>
    <source>
        <strain evidence="3">Ta-2019</strain>
    </source>
</reference>
<dbReference type="SMART" id="SM01037">
    <property type="entry name" value="Bet_v_1"/>
    <property type="match status" value="1"/>
</dbReference>
<protein>
    <recommendedName>
        <fullName evidence="2">Bet v I/Major latex protein domain-containing protein</fullName>
    </recommendedName>
</protein>
<dbReference type="PANTHER" id="PTHR31213:SF201">
    <property type="entry name" value="OS03G0300400 PROTEIN"/>
    <property type="match status" value="1"/>
</dbReference>
<dbReference type="InterPro" id="IPR050279">
    <property type="entry name" value="Plant_def-hormone_signal"/>
</dbReference>
<dbReference type="PRINTS" id="PR00634">
    <property type="entry name" value="BETALLERGEN"/>
</dbReference>
<dbReference type="GO" id="GO:0038023">
    <property type="term" value="F:signaling receptor activity"/>
    <property type="evidence" value="ECO:0007669"/>
    <property type="project" value="InterPro"/>
</dbReference>
<evidence type="ECO:0000259" key="2">
    <source>
        <dbReference type="SMART" id="SM01037"/>
    </source>
</evidence>
<comment type="similarity">
    <text evidence="1">Belongs to the BetVI family.</text>
</comment>
<keyword evidence="4" id="KW-1185">Reference proteome</keyword>
<dbReference type="Gene3D" id="3.30.530.20">
    <property type="match status" value="1"/>
</dbReference>